<dbReference type="Proteomes" id="UP000024635">
    <property type="component" value="Unassembled WGS sequence"/>
</dbReference>
<gene>
    <name evidence="2" type="primary">Acey_s0684.g1507</name>
    <name evidence="2" type="ORF">Y032_0684g1507</name>
</gene>
<sequence length="97" mass="10679">MEPTAGEVLATIFWVAEGIVLVDYLIENATITGHYYANLPFQLRSRNNQEKEPWEGDPCNSSAPGHHPCTGQCSSCHTSMWIRITESSTILSGLGLQ</sequence>
<comment type="caution">
    <text evidence="2">The sequence shown here is derived from an EMBL/GenBank/DDBJ whole genome shotgun (WGS) entry which is preliminary data.</text>
</comment>
<dbReference type="EMBL" id="JARK01000284">
    <property type="protein sequence ID" value="EYC38962.1"/>
    <property type="molecule type" value="Genomic_DNA"/>
</dbReference>
<proteinExistence type="predicted"/>
<accession>A0A016WI67</accession>
<dbReference type="Pfam" id="PF01359">
    <property type="entry name" value="Transposase_1"/>
    <property type="match status" value="1"/>
</dbReference>
<evidence type="ECO:0000313" key="2">
    <source>
        <dbReference type="EMBL" id="EYC38962.1"/>
    </source>
</evidence>
<feature type="region of interest" description="Disordered" evidence="1">
    <location>
        <begin position="48"/>
        <end position="67"/>
    </location>
</feature>
<organism evidence="2 3">
    <name type="scientific">Ancylostoma ceylanicum</name>
    <dbReference type="NCBI Taxonomy" id="53326"/>
    <lineage>
        <taxon>Eukaryota</taxon>
        <taxon>Metazoa</taxon>
        <taxon>Ecdysozoa</taxon>
        <taxon>Nematoda</taxon>
        <taxon>Chromadorea</taxon>
        <taxon>Rhabditida</taxon>
        <taxon>Rhabditina</taxon>
        <taxon>Rhabditomorpha</taxon>
        <taxon>Strongyloidea</taxon>
        <taxon>Ancylostomatidae</taxon>
        <taxon>Ancylostomatinae</taxon>
        <taxon>Ancylostoma</taxon>
    </lineage>
</organism>
<dbReference type="InterPro" id="IPR001888">
    <property type="entry name" value="Transposase_1"/>
</dbReference>
<dbReference type="AlphaFoldDB" id="A0A016WI67"/>
<dbReference type="OrthoDB" id="10017160at2759"/>
<reference evidence="3" key="1">
    <citation type="journal article" date="2015" name="Nat. Genet.">
        <title>The genome and transcriptome of the zoonotic hookworm Ancylostoma ceylanicum identify infection-specific gene families.</title>
        <authorList>
            <person name="Schwarz E.M."/>
            <person name="Hu Y."/>
            <person name="Antoshechkin I."/>
            <person name="Miller M.M."/>
            <person name="Sternberg P.W."/>
            <person name="Aroian R.V."/>
        </authorList>
    </citation>
    <scope>NUCLEOTIDE SEQUENCE</scope>
    <source>
        <strain evidence="3">HY135</strain>
    </source>
</reference>
<name>A0A016WI67_9BILA</name>
<keyword evidence="3" id="KW-1185">Reference proteome</keyword>
<evidence type="ECO:0000256" key="1">
    <source>
        <dbReference type="SAM" id="MobiDB-lite"/>
    </source>
</evidence>
<evidence type="ECO:0000313" key="3">
    <source>
        <dbReference type="Proteomes" id="UP000024635"/>
    </source>
</evidence>
<protein>
    <submittedName>
        <fullName evidence="2">Uncharacterized protein</fullName>
    </submittedName>
</protein>